<dbReference type="Gene3D" id="2.40.50.320">
    <property type="entry name" value="Copper binding periplasmic protein CusF"/>
    <property type="match status" value="1"/>
</dbReference>
<protein>
    <submittedName>
        <fullName evidence="2">Copper-binding protein</fullName>
    </submittedName>
</protein>
<sequence length="96" mass="10271">MKTTTIALFAAALLATPALAQSMPKVAGTVQKIDESAEKITIKHGPIPNLDMGEMTMVFRAGNKDVLKEVKAGDKVQFTADRVNGQLTVTSIQKTK</sequence>
<keyword evidence="3" id="KW-1185">Reference proteome</keyword>
<accession>A0ABT1LFV3</accession>
<dbReference type="InterPro" id="IPR042230">
    <property type="entry name" value="CusF_sf"/>
</dbReference>
<dbReference type="Pfam" id="PF11604">
    <property type="entry name" value="CusF_Ec"/>
    <property type="match status" value="1"/>
</dbReference>
<dbReference type="RefSeq" id="WP_254745034.1">
    <property type="nucleotide sequence ID" value="NZ_JANCLU010000020.1"/>
</dbReference>
<evidence type="ECO:0000313" key="2">
    <source>
        <dbReference type="EMBL" id="MCP8940380.1"/>
    </source>
</evidence>
<comment type="caution">
    <text evidence="2">The sequence shown here is derived from an EMBL/GenBank/DDBJ whole genome shotgun (WGS) entry which is preliminary data.</text>
</comment>
<reference evidence="2 3" key="1">
    <citation type="submission" date="2022-07" db="EMBL/GenBank/DDBJ databases">
        <authorList>
            <person name="Li W.-J."/>
            <person name="Deng Q.-Q."/>
        </authorList>
    </citation>
    <scope>NUCLEOTIDE SEQUENCE [LARGE SCALE GENOMIC DNA]</scope>
    <source>
        <strain evidence="2 3">SYSU M60028</strain>
    </source>
</reference>
<proteinExistence type="predicted"/>
<evidence type="ECO:0000256" key="1">
    <source>
        <dbReference type="SAM" id="SignalP"/>
    </source>
</evidence>
<feature type="chain" id="PRO_5046349411" evidence="1">
    <location>
        <begin position="21"/>
        <end position="96"/>
    </location>
</feature>
<name>A0ABT1LFV3_9HYPH</name>
<dbReference type="Proteomes" id="UP001205890">
    <property type="component" value="Unassembled WGS sequence"/>
</dbReference>
<dbReference type="EMBL" id="JANCLU010000020">
    <property type="protein sequence ID" value="MCP8940380.1"/>
    <property type="molecule type" value="Genomic_DNA"/>
</dbReference>
<organism evidence="2 3">
    <name type="scientific">Alsobacter ponti</name>
    <dbReference type="NCBI Taxonomy" id="2962936"/>
    <lineage>
        <taxon>Bacteria</taxon>
        <taxon>Pseudomonadati</taxon>
        <taxon>Pseudomonadota</taxon>
        <taxon>Alphaproteobacteria</taxon>
        <taxon>Hyphomicrobiales</taxon>
        <taxon>Alsobacteraceae</taxon>
        <taxon>Alsobacter</taxon>
    </lineage>
</organism>
<gene>
    <name evidence="2" type="ORF">NK718_17775</name>
</gene>
<feature type="signal peptide" evidence="1">
    <location>
        <begin position="1"/>
        <end position="20"/>
    </location>
</feature>
<keyword evidence="1" id="KW-0732">Signal</keyword>
<evidence type="ECO:0000313" key="3">
    <source>
        <dbReference type="Proteomes" id="UP001205890"/>
    </source>
</evidence>
<dbReference type="InterPro" id="IPR021647">
    <property type="entry name" value="CusF_Ec"/>
</dbReference>